<organism evidence="1 2">
    <name type="scientific">Leucocoprinus birnbaumii</name>
    <dbReference type="NCBI Taxonomy" id="56174"/>
    <lineage>
        <taxon>Eukaryota</taxon>
        <taxon>Fungi</taxon>
        <taxon>Dikarya</taxon>
        <taxon>Basidiomycota</taxon>
        <taxon>Agaricomycotina</taxon>
        <taxon>Agaricomycetes</taxon>
        <taxon>Agaricomycetidae</taxon>
        <taxon>Agaricales</taxon>
        <taxon>Agaricineae</taxon>
        <taxon>Agaricaceae</taxon>
        <taxon>Leucocoprinus</taxon>
    </lineage>
</organism>
<accession>A0AAD5VZW5</accession>
<name>A0AAD5VZW5_9AGAR</name>
<proteinExistence type="predicted"/>
<reference evidence="1" key="1">
    <citation type="submission" date="2022-07" db="EMBL/GenBank/DDBJ databases">
        <title>Genome Sequence of Leucocoprinus birnbaumii.</title>
        <authorList>
            <person name="Buettner E."/>
        </authorList>
    </citation>
    <scope>NUCLEOTIDE SEQUENCE</scope>
    <source>
        <strain evidence="1">VT141</strain>
    </source>
</reference>
<keyword evidence="2" id="KW-1185">Reference proteome</keyword>
<evidence type="ECO:0000313" key="2">
    <source>
        <dbReference type="Proteomes" id="UP001213000"/>
    </source>
</evidence>
<dbReference type="Proteomes" id="UP001213000">
    <property type="component" value="Unassembled WGS sequence"/>
</dbReference>
<evidence type="ECO:0000313" key="1">
    <source>
        <dbReference type="EMBL" id="KAJ3571469.1"/>
    </source>
</evidence>
<dbReference type="EMBL" id="JANIEX010000183">
    <property type="protein sequence ID" value="KAJ3571469.1"/>
    <property type="molecule type" value="Genomic_DNA"/>
</dbReference>
<comment type="caution">
    <text evidence="1">The sequence shown here is derived from an EMBL/GenBank/DDBJ whole genome shotgun (WGS) entry which is preliminary data.</text>
</comment>
<dbReference type="AlphaFoldDB" id="A0AAD5VZW5"/>
<sequence length="98" mass="10542">MYAAKDAYASLLIYHRLAKIPIPIPLPQLQSQPPIHAPVLIYSLNHKKIIAEARISVSAQVPGTHCGITTASLRDATAINVIKLIIPGALIQVSANEK</sequence>
<protein>
    <submittedName>
        <fullName evidence="1">Uncharacterized protein</fullName>
    </submittedName>
</protein>
<gene>
    <name evidence="1" type="ORF">NP233_g3730</name>
</gene>